<keyword evidence="4 8" id="KW-0479">Metal-binding</keyword>
<evidence type="ECO:0000256" key="7">
    <source>
        <dbReference type="ARBA" id="ARBA00038093"/>
    </source>
</evidence>
<reference evidence="10 11" key="1">
    <citation type="submission" date="2023-11" db="EMBL/GenBank/DDBJ databases">
        <title>Analysis of the Genomes of Mucilaginibacter gossypii cycad 4 and M. sabulilitoris SNA2: microbes with the potential for plant growth promotion.</title>
        <authorList>
            <person name="Hirsch A.M."/>
            <person name="Humm E."/>
            <person name="Rubbi M."/>
            <person name="Del Vecchio G."/>
            <person name="Ha S.M."/>
            <person name="Pellegrini M."/>
            <person name="Gunsalus R.P."/>
        </authorList>
    </citation>
    <scope>NUCLEOTIDE SEQUENCE [LARGE SCALE GENOMIC DNA]</scope>
    <source>
        <strain evidence="10 11">SNA2</strain>
    </source>
</reference>
<dbReference type="PANTHER" id="PTHR33653:SF1">
    <property type="entry name" value="RIBONUCLEASE VAPC2"/>
    <property type="match status" value="1"/>
</dbReference>
<name>A0ABZ0TQQ6_9SPHI</name>
<evidence type="ECO:0000313" key="11">
    <source>
        <dbReference type="Proteomes" id="UP001324380"/>
    </source>
</evidence>
<dbReference type="EMBL" id="CP139558">
    <property type="protein sequence ID" value="WPU95191.1"/>
    <property type="molecule type" value="Genomic_DNA"/>
</dbReference>
<dbReference type="CDD" id="cd09881">
    <property type="entry name" value="PIN_VapC4-5_FitB-like"/>
    <property type="match status" value="1"/>
</dbReference>
<feature type="binding site" evidence="8">
    <location>
        <position position="9"/>
    </location>
    <ligand>
        <name>Mg(2+)</name>
        <dbReference type="ChEBI" id="CHEBI:18420"/>
    </ligand>
</feature>
<evidence type="ECO:0000256" key="4">
    <source>
        <dbReference type="ARBA" id="ARBA00022723"/>
    </source>
</evidence>
<dbReference type="Gene3D" id="3.40.50.1010">
    <property type="entry name" value="5'-nuclease"/>
    <property type="match status" value="1"/>
</dbReference>
<feature type="binding site" evidence="8">
    <location>
        <position position="97"/>
    </location>
    <ligand>
        <name>Mg(2+)</name>
        <dbReference type="ChEBI" id="CHEBI:18420"/>
    </ligand>
</feature>
<dbReference type="Proteomes" id="UP001324380">
    <property type="component" value="Chromosome"/>
</dbReference>
<organism evidence="10 11">
    <name type="scientific">Mucilaginibacter sabulilitoris</name>
    <dbReference type="NCBI Taxonomy" id="1173583"/>
    <lineage>
        <taxon>Bacteria</taxon>
        <taxon>Pseudomonadati</taxon>
        <taxon>Bacteroidota</taxon>
        <taxon>Sphingobacteriia</taxon>
        <taxon>Sphingobacteriales</taxon>
        <taxon>Sphingobacteriaceae</taxon>
        <taxon>Mucilaginibacter</taxon>
    </lineage>
</organism>
<keyword evidence="11" id="KW-1185">Reference proteome</keyword>
<protein>
    <recommendedName>
        <fullName evidence="8">Ribonuclease VapC</fullName>
        <shortName evidence="8">RNase VapC</shortName>
        <ecNumber evidence="8">3.1.-.-</ecNumber>
    </recommendedName>
    <alternativeName>
        <fullName evidence="8">Toxin VapC</fullName>
    </alternativeName>
</protein>
<dbReference type="InterPro" id="IPR002716">
    <property type="entry name" value="PIN_dom"/>
</dbReference>
<evidence type="ECO:0000259" key="9">
    <source>
        <dbReference type="Pfam" id="PF01850"/>
    </source>
</evidence>
<dbReference type="RefSeq" id="WP_321564303.1">
    <property type="nucleotide sequence ID" value="NZ_CP139558.1"/>
</dbReference>
<evidence type="ECO:0000256" key="5">
    <source>
        <dbReference type="ARBA" id="ARBA00022801"/>
    </source>
</evidence>
<dbReference type="PANTHER" id="PTHR33653">
    <property type="entry name" value="RIBONUCLEASE VAPC2"/>
    <property type="match status" value="1"/>
</dbReference>
<accession>A0ABZ0TQQ6</accession>
<keyword evidence="2 8" id="KW-1277">Toxin-antitoxin system</keyword>
<gene>
    <name evidence="8" type="primary">vapC</name>
    <name evidence="10" type="ORF">SNE25_06585</name>
</gene>
<dbReference type="HAMAP" id="MF_00265">
    <property type="entry name" value="VapC_Nob1"/>
    <property type="match status" value="1"/>
</dbReference>
<proteinExistence type="inferred from homology"/>
<evidence type="ECO:0000256" key="1">
    <source>
        <dbReference type="ARBA" id="ARBA00001946"/>
    </source>
</evidence>
<dbReference type="EC" id="3.1.-.-" evidence="8"/>
<comment type="cofactor">
    <cofactor evidence="1 8">
        <name>Mg(2+)</name>
        <dbReference type="ChEBI" id="CHEBI:18420"/>
    </cofactor>
</comment>
<evidence type="ECO:0000256" key="8">
    <source>
        <dbReference type="HAMAP-Rule" id="MF_00265"/>
    </source>
</evidence>
<evidence type="ECO:0000256" key="2">
    <source>
        <dbReference type="ARBA" id="ARBA00022649"/>
    </source>
</evidence>
<comment type="similarity">
    <text evidence="7 8">Belongs to the PINc/VapC protein family.</text>
</comment>
<keyword evidence="3 8" id="KW-0540">Nuclease</keyword>
<keyword evidence="5 8" id="KW-0378">Hydrolase</keyword>
<dbReference type="InterPro" id="IPR022907">
    <property type="entry name" value="VapC_family"/>
</dbReference>
<dbReference type="InterPro" id="IPR050556">
    <property type="entry name" value="Type_II_TA_system_RNase"/>
</dbReference>
<evidence type="ECO:0000256" key="6">
    <source>
        <dbReference type="ARBA" id="ARBA00022842"/>
    </source>
</evidence>
<sequence length="131" mass="14679">MADKIVLADTSLLIDFFGKSDKSNSKLISLMDAGYRFCICAITEYEIYTGATDAQMPYWKKFLESIEILSFDSAAVTKAIDINKRLKLKNKQIAIPDLFIAAIAVSNNLPVATLNKKHFDRINDLTLVDIK</sequence>
<dbReference type="Pfam" id="PF01850">
    <property type="entry name" value="PIN"/>
    <property type="match status" value="1"/>
</dbReference>
<evidence type="ECO:0000313" key="10">
    <source>
        <dbReference type="EMBL" id="WPU95191.1"/>
    </source>
</evidence>
<evidence type="ECO:0000256" key="3">
    <source>
        <dbReference type="ARBA" id="ARBA00022722"/>
    </source>
</evidence>
<dbReference type="SUPFAM" id="SSF88723">
    <property type="entry name" value="PIN domain-like"/>
    <property type="match status" value="1"/>
</dbReference>
<keyword evidence="8" id="KW-0800">Toxin</keyword>
<keyword evidence="6 8" id="KW-0460">Magnesium</keyword>
<feature type="domain" description="PIN" evidence="9">
    <location>
        <begin position="7"/>
        <end position="123"/>
    </location>
</feature>
<dbReference type="InterPro" id="IPR029060">
    <property type="entry name" value="PIN-like_dom_sf"/>
</dbReference>
<comment type="function">
    <text evidence="8">Toxic component of a toxin-antitoxin (TA) system. An RNase.</text>
</comment>